<evidence type="ECO:0000256" key="1">
    <source>
        <dbReference type="ARBA" id="ARBA00007074"/>
    </source>
</evidence>
<evidence type="ECO:0000313" key="6">
    <source>
        <dbReference type="EMBL" id="MCP9610910.1"/>
    </source>
</evidence>
<dbReference type="PROSITE" id="PS51935">
    <property type="entry name" value="NLPC_P60"/>
    <property type="match status" value="1"/>
</dbReference>
<comment type="caution">
    <text evidence="6">The sequence shown here is derived from an EMBL/GenBank/DDBJ whole genome shotgun (WGS) entry which is preliminary data.</text>
</comment>
<evidence type="ECO:0000256" key="4">
    <source>
        <dbReference type="ARBA" id="ARBA00022807"/>
    </source>
</evidence>
<keyword evidence="7" id="KW-1185">Reference proteome</keyword>
<dbReference type="InterPro" id="IPR000064">
    <property type="entry name" value="NLP_P60_dom"/>
</dbReference>
<dbReference type="SUPFAM" id="SSF54001">
    <property type="entry name" value="Cysteine proteinases"/>
    <property type="match status" value="1"/>
</dbReference>
<dbReference type="Pfam" id="PF00877">
    <property type="entry name" value="NLPC_P60"/>
    <property type="match status" value="1"/>
</dbReference>
<protein>
    <submittedName>
        <fullName evidence="6">C40 family peptidase</fullName>
    </submittedName>
</protein>
<dbReference type="PANTHER" id="PTHR47053:SF1">
    <property type="entry name" value="MUREIN DD-ENDOPEPTIDASE MEPH-RELATED"/>
    <property type="match status" value="1"/>
</dbReference>
<keyword evidence="4" id="KW-0788">Thiol protease</keyword>
<dbReference type="Gene3D" id="3.90.1720.10">
    <property type="entry name" value="endopeptidase domain like (from Nostoc punctiforme)"/>
    <property type="match status" value="1"/>
</dbReference>
<evidence type="ECO:0000256" key="2">
    <source>
        <dbReference type="ARBA" id="ARBA00022670"/>
    </source>
</evidence>
<keyword evidence="3" id="KW-0378">Hydrolase</keyword>
<comment type="similarity">
    <text evidence="1">Belongs to the peptidase C40 family.</text>
</comment>
<dbReference type="RefSeq" id="WP_255025539.1">
    <property type="nucleotide sequence ID" value="NZ_JANDHW010000002.1"/>
</dbReference>
<reference evidence="6 7" key="1">
    <citation type="submission" date="2022-07" db="EMBL/GenBank/DDBJ databases">
        <title>Fecal culturing of patients with breast cancer.</title>
        <authorList>
            <person name="Teng N.M.Y."/>
            <person name="Kiu R."/>
            <person name="Evans R."/>
            <person name="Baker D.J."/>
            <person name="Zenner C."/>
            <person name="Robinson S.D."/>
            <person name="Hall L.J."/>
        </authorList>
    </citation>
    <scope>NUCLEOTIDE SEQUENCE [LARGE SCALE GENOMIC DNA]</scope>
    <source>
        <strain evidence="6 7">LH1063</strain>
    </source>
</reference>
<name>A0ABT1ME60_9BACT</name>
<sequence length="208" mass="23053">MENSYLKTALFLIFTFMFCGPFISVDNEISAANFIQDPPKNKQPFEYSIEELAKASSMVQALVPSLNKKGNDIIENLLSYAYSLKGRPYRSGSKGPRSFDCSGFTSYVFNKVVSLKLNSSSSSQYQQGKAVEKNELQPGDLVFFKGRNSGSSRIGHVGLVSEVLPEGGFKFIHASCSKGICEDSSNSQYYAKRYVGARRVIDELEVKD</sequence>
<dbReference type="InterPro" id="IPR051202">
    <property type="entry name" value="Peptidase_C40"/>
</dbReference>
<dbReference type="PANTHER" id="PTHR47053">
    <property type="entry name" value="MUREIN DD-ENDOPEPTIDASE MEPH-RELATED"/>
    <property type="match status" value="1"/>
</dbReference>
<gene>
    <name evidence="6" type="ORF">NMU02_02235</name>
</gene>
<dbReference type="EMBL" id="JANDHW010000002">
    <property type="protein sequence ID" value="MCP9610910.1"/>
    <property type="molecule type" value="Genomic_DNA"/>
</dbReference>
<organism evidence="6 7">
    <name type="scientific">Coprobacter tertius</name>
    <dbReference type="NCBI Taxonomy" id="2944915"/>
    <lineage>
        <taxon>Bacteria</taxon>
        <taxon>Pseudomonadati</taxon>
        <taxon>Bacteroidota</taxon>
        <taxon>Bacteroidia</taxon>
        <taxon>Bacteroidales</taxon>
        <taxon>Barnesiellaceae</taxon>
        <taxon>Coprobacter</taxon>
    </lineage>
</organism>
<dbReference type="Proteomes" id="UP001205603">
    <property type="component" value="Unassembled WGS sequence"/>
</dbReference>
<dbReference type="InterPro" id="IPR038765">
    <property type="entry name" value="Papain-like_cys_pep_sf"/>
</dbReference>
<evidence type="ECO:0000313" key="7">
    <source>
        <dbReference type="Proteomes" id="UP001205603"/>
    </source>
</evidence>
<evidence type="ECO:0000256" key="3">
    <source>
        <dbReference type="ARBA" id="ARBA00022801"/>
    </source>
</evidence>
<accession>A0ABT1ME60</accession>
<keyword evidence="2" id="KW-0645">Protease</keyword>
<proteinExistence type="inferred from homology"/>
<evidence type="ECO:0000259" key="5">
    <source>
        <dbReference type="PROSITE" id="PS51935"/>
    </source>
</evidence>
<feature type="domain" description="NlpC/P60" evidence="5">
    <location>
        <begin position="71"/>
        <end position="201"/>
    </location>
</feature>